<dbReference type="AlphaFoldDB" id="A0A0B0VFN0"/>
<evidence type="ECO:0000313" key="1">
    <source>
        <dbReference type="EMBL" id="KNF64669.1"/>
    </source>
</evidence>
<organism evidence="1 2">
    <name type="scientific">Escherichia coli</name>
    <dbReference type="NCBI Taxonomy" id="562"/>
    <lineage>
        <taxon>Bacteria</taxon>
        <taxon>Pseudomonadati</taxon>
        <taxon>Pseudomonadota</taxon>
        <taxon>Gammaproteobacteria</taxon>
        <taxon>Enterobacterales</taxon>
        <taxon>Enterobacteriaceae</taxon>
        <taxon>Escherichia</taxon>
    </lineage>
</organism>
<dbReference type="Proteomes" id="UP000037564">
    <property type="component" value="Unassembled WGS sequence"/>
</dbReference>
<comment type="caution">
    <text evidence="1">The sequence shown here is derived from an EMBL/GenBank/DDBJ whole genome shotgun (WGS) entry which is preliminary data.</text>
</comment>
<gene>
    <name evidence="1" type="ORF">WR15_21540</name>
</gene>
<dbReference type="EMBL" id="LGZN01000065">
    <property type="protein sequence ID" value="KNF64669.1"/>
    <property type="molecule type" value="Genomic_DNA"/>
</dbReference>
<evidence type="ECO:0000313" key="2">
    <source>
        <dbReference type="Proteomes" id="UP000037564"/>
    </source>
</evidence>
<accession>A0A0B0VFN0</accession>
<name>A0A0B0VFN0_ECOLX</name>
<sequence>MFPRFADIFQQGNLWLNWLEKQPEGSVRPVVIESVTKIRWRGMYQQLLKVAPLKCILCGSQMHFTGLKRGYRLADLVVMHEPLARMWVCS</sequence>
<proteinExistence type="predicted"/>
<protein>
    <submittedName>
        <fullName evidence="1">Uncharacterized protein</fullName>
    </submittedName>
</protein>
<reference evidence="1 2" key="1">
    <citation type="submission" date="2015-07" db="EMBL/GenBank/DDBJ databases">
        <title>Genome sequences of 64 non-O157:H7 Shiga toxin-producing Escherichia coli strains.</title>
        <authorList>
            <person name="Gonzalez-Escalona N."/>
            <person name="Toro M."/>
            <person name="Timme R."/>
            <person name="Payne J."/>
        </authorList>
    </citation>
    <scope>NUCLEOTIDE SEQUENCE [LARGE SCALE GENOMIC DNA]</scope>
    <source>
        <strain evidence="1 2">CFSAN026843</strain>
    </source>
</reference>
<dbReference type="PATRIC" id="fig|562.7396.peg.4518"/>